<name>A0A4D4JCW3_9PSEU</name>
<comment type="caution">
    <text evidence="1">The sequence shown here is derived from an EMBL/GenBank/DDBJ whole genome shotgun (WGS) entry which is preliminary data.</text>
</comment>
<organism evidence="1 2">
    <name type="scientific">Gandjariella thermophila</name>
    <dbReference type="NCBI Taxonomy" id="1931992"/>
    <lineage>
        <taxon>Bacteria</taxon>
        <taxon>Bacillati</taxon>
        <taxon>Actinomycetota</taxon>
        <taxon>Actinomycetes</taxon>
        <taxon>Pseudonocardiales</taxon>
        <taxon>Pseudonocardiaceae</taxon>
        <taxon>Gandjariella</taxon>
    </lineage>
</organism>
<proteinExistence type="predicted"/>
<evidence type="ECO:0000313" key="1">
    <source>
        <dbReference type="EMBL" id="GDY32236.1"/>
    </source>
</evidence>
<keyword evidence="2" id="KW-1185">Reference proteome</keyword>
<accession>A0A4D4JCW3</accession>
<evidence type="ECO:0000313" key="2">
    <source>
        <dbReference type="Proteomes" id="UP000298860"/>
    </source>
</evidence>
<protein>
    <submittedName>
        <fullName evidence="1">Uncharacterized protein</fullName>
    </submittedName>
</protein>
<dbReference type="RefSeq" id="WP_137815269.1">
    <property type="nucleotide sequence ID" value="NZ_BJFL01000022.1"/>
</dbReference>
<dbReference type="AlphaFoldDB" id="A0A4D4JCW3"/>
<sequence length="121" mass="13191">MLGRRRRHPPPRVKWLVDALYQQLVAGGIQGYGEALLHEYGQPGEVITHLGLGNGMVSLITWPARAGEPERLTHLVYGGCTPTEVRADLLARGLGGLAVVEVHPPDADLEEDEEDEAAYDD</sequence>
<reference evidence="2" key="1">
    <citation type="submission" date="2019-04" db="EMBL/GenBank/DDBJ databases">
        <title>Draft genome sequence of Pseudonocardiaceae bacterium SL3-2-4.</title>
        <authorList>
            <person name="Ningsih F."/>
            <person name="Yokota A."/>
            <person name="Sakai Y."/>
            <person name="Nanatani K."/>
            <person name="Yabe S."/>
            <person name="Oetari A."/>
            <person name="Sjamsuridzal W."/>
        </authorList>
    </citation>
    <scope>NUCLEOTIDE SEQUENCE [LARGE SCALE GENOMIC DNA]</scope>
    <source>
        <strain evidence="2">SL3-2-4</strain>
    </source>
</reference>
<dbReference type="Proteomes" id="UP000298860">
    <property type="component" value="Unassembled WGS sequence"/>
</dbReference>
<gene>
    <name evidence="1" type="ORF">GTS_38690</name>
</gene>
<dbReference type="OrthoDB" id="3641810at2"/>
<dbReference type="EMBL" id="BJFL01000022">
    <property type="protein sequence ID" value="GDY32236.1"/>
    <property type="molecule type" value="Genomic_DNA"/>
</dbReference>